<dbReference type="SUPFAM" id="SSF56112">
    <property type="entry name" value="Protein kinase-like (PK-like)"/>
    <property type="match status" value="1"/>
</dbReference>
<dbReference type="AlphaFoldDB" id="A0A409XRW8"/>
<reference evidence="3 4" key="1">
    <citation type="journal article" date="2018" name="Evol. Lett.">
        <title>Horizontal gene cluster transfer increased hallucinogenic mushroom diversity.</title>
        <authorList>
            <person name="Reynolds H.T."/>
            <person name="Vijayakumar V."/>
            <person name="Gluck-Thaler E."/>
            <person name="Korotkin H.B."/>
            <person name="Matheny P.B."/>
            <person name="Slot J.C."/>
        </authorList>
    </citation>
    <scope>NUCLEOTIDE SEQUENCE [LARGE SCALE GENOMIC DNA]</scope>
    <source>
        <strain evidence="3 4">2631</strain>
    </source>
</reference>
<proteinExistence type="predicted"/>
<evidence type="ECO:0000313" key="4">
    <source>
        <dbReference type="Proteomes" id="UP000283269"/>
    </source>
</evidence>
<dbReference type="Proteomes" id="UP000283269">
    <property type="component" value="Unassembled WGS sequence"/>
</dbReference>
<accession>A0A409XRW8</accession>
<name>A0A409XRW8_PSICY</name>
<evidence type="ECO:0000256" key="1">
    <source>
        <dbReference type="SAM" id="MobiDB-lite"/>
    </source>
</evidence>
<dbReference type="Gene3D" id="1.10.510.10">
    <property type="entry name" value="Transferase(Phosphotransferase) domain 1"/>
    <property type="match status" value="1"/>
</dbReference>
<dbReference type="InParanoid" id="A0A409XRW8"/>
<feature type="region of interest" description="Disordered" evidence="1">
    <location>
        <begin position="507"/>
        <end position="569"/>
    </location>
</feature>
<comment type="caution">
    <text evidence="3">The sequence shown here is derived from an EMBL/GenBank/DDBJ whole genome shotgun (WGS) entry which is preliminary data.</text>
</comment>
<feature type="domain" description="Fungal-type protein kinase" evidence="2">
    <location>
        <begin position="2"/>
        <end position="400"/>
    </location>
</feature>
<organism evidence="3 4">
    <name type="scientific">Psilocybe cyanescens</name>
    <dbReference type="NCBI Taxonomy" id="93625"/>
    <lineage>
        <taxon>Eukaryota</taxon>
        <taxon>Fungi</taxon>
        <taxon>Dikarya</taxon>
        <taxon>Basidiomycota</taxon>
        <taxon>Agaricomycotina</taxon>
        <taxon>Agaricomycetes</taxon>
        <taxon>Agaricomycetidae</taxon>
        <taxon>Agaricales</taxon>
        <taxon>Agaricineae</taxon>
        <taxon>Strophariaceae</taxon>
        <taxon>Psilocybe</taxon>
    </lineage>
</organism>
<dbReference type="Pfam" id="PF17667">
    <property type="entry name" value="Pkinase_fungal"/>
    <property type="match status" value="1"/>
</dbReference>
<dbReference type="InterPro" id="IPR040976">
    <property type="entry name" value="Pkinase_fungal"/>
</dbReference>
<gene>
    <name evidence="3" type="ORF">CVT25_004513</name>
</gene>
<evidence type="ECO:0000313" key="3">
    <source>
        <dbReference type="EMBL" id="PPQ93441.1"/>
    </source>
</evidence>
<dbReference type="EMBL" id="NHYD01000753">
    <property type="protein sequence ID" value="PPQ93441.1"/>
    <property type="molecule type" value="Genomic_DNA"/>
</dbReference>
<dbReference type="PANTHER" id="PTHR38248:SF2">
    <property type="entry name" value="FUNK1 11"/>
    <property type="match status" value="1"/>
</dbReference>
<evidence type="ECO:0000259" key="2">
    <source>
        <dbReference type="Pfam" id="PF17667"/>
    </source>
</evidence>
<dbReference type="PANTHER" id="PTHR38248">
    <property type="entry name" value="FUNK1 6"/>
    <property type="match status" value="1"/>
</dbReference>
<dbReference type="OrthoDB" id="312874at2759"/>
<keyword evidence="4" id="KW-1185">Reference proteome</keyword>
<dbReference type="InterPro" id="IPR011009">
    <property type="entry name" value="Kinase-like_dom_sf"/>
</dbReference>
<protein>
    <recommendedName>
        <fullName evidence="2">Fungal-type protein kinase domain-containing protein</fullName>
    </recommendedName>
</protein>
<sequence length="569" mass="64013">MTIESDMVTLWYHSRSHSAASKQFSFLKNPKLLTQIFMCFLFATKAELGYDTNIMRAPDGHYIYKIPQKDKKTCRFYRTVRPISQCRSNNITGRMARIFVVQEVDSTSSTQYILKDVWLDDEVQTEREIQDGIFSDIENFESTDPMLEKVKSLLSGILSSKAYKKHFLEIIDDFVGEKLKRVAPNSARTPGLLKMPGLTATLQSFSKALSKASAPISTTGLDRSSIGTTFSADLNANAVESIPHHSFLPKKRYRVVFKEVCTTVGDLGTLGEVVDVLNQVLTPLQLLFCAGWVRRDISSGNVMAHRVDNKWNVKLADLEYAKKYPPSPGYEPSDDPKTGTPFFMAHEILDLHQLHSNATKVAPPFDPDDIFAFPVEVNRPVPIHNFQHDLESVWWILLYTITLRVENSPSKALGYARTVFQNSNGLSKARRDCFVDSIRAKLNKVLLEDVRAFGIPMEWMRSRLHKGSVDREKDGLLREIGSYIEIHSQFANFLGRPHGLLIIASESSTSQSASSINPGDIPARVNKRPLPDQDEDDDSKDHKGSANKNGLAARMRPASKRSKRDDGNN</sequence>